<accession>A0AAW9JR70</accession>
<sequence length="69" mass="7478">MNENTAKITIELNAKGGLSAEMEGTTEDLLAMLELGIGETLQAGYCCEGHYELRKIALLTSIMGMEVKK</sequence>
<dbReference type="AlphaFoldDB" id="A0AAW9JR70"/>
<evidence type="ECO:0000313" key="2">
    <source>
        <dbReference type="Proteomes" id="UP001290462"/>
    </source>
</evidence>
<reference evidence="1" key="1">
    <citation type="submission" date="2023-08" db="EMBL/GenBank/DDBJ databases">
        <title>Genomic characterization of piscicolin 126 produced by Carnobacterium maltaromaticum CM22 strain isolated from salmon (Salmo salar).</title>
        <authorList>
            <person name="Gonzalez-Gragera E."/>
            <person name="Garcia-Lopez J.D."/>
            <person name="Teso-Perez C."/>
            <person name="Gimenez-Hernandez I."/>
            <person name="Peralta-Sanchez J.M."/>
            <person name="Valdivia E."/>
            <person name="Montalban-Lopez M."/>
            <person name="Martin-Platero A.M."/>
            <person name="Banos A."/>
            <person name="Martinez-Bueno M."/>
        </authorList>
    </citation>
    <scope>NUCLEOTIDE SEQUENCE</scope>
    <source>
        <strain evidence="1">CM22</strain>
    </source>
</reference>
<organism evidence="1 2">
    <name type="scientific">Carnobacterium maltaromaticum</name>
    <name type="common">Carnobacterium piscicola</name>
    <dbReference type="NCBI Taxonomy" id="2751"/>
    <lineage>
        <taxon>Bacteria</taxon>
        <taxon>Bacillati</taxon>
        <taxon>Bacillota</taxon>
        <taxon>Bacilli</taxon>
        <taxon>Lactobacillales</taxon>
        <taxon>Carnobacteriaceae</taxon>
        <taxon>Carnobacterium</taxon>
    </lineage>
</organism>
<dbReference type="EMBL" id="JAVBVO010000003">
    <property type="protein sequence ID" value="MDZ5758093.1"/>
    <property type="molecule type" value="Genomic_DNA"/>
</dbReference>
<dbReference type="Proteomes" id="UP001290462">
    <property type="component" value="Unassembled WGS sequence"/>
</dbReference>
<evidence type="ECO:0000313" key="1">
    <source>
        <dbReference type="EMBL" id="MDZ5758093.1"/>
    </source>
</evidence>
<proteinExistence type="predicted"/>
<dbReference type="RefSeq" id="WP_322808669.1">
    <property type="nucleotide sequence ID" value="NZ_JAVBVO010000003.1"/>
</dbReference>
<comment type="caution">
    <text evidence="1">The sequence shown here is derived from an EMBL/GenBank/DDBJ whole genome shotgun (WGS) entry which is preliminary data.</text>
</comment>
<gene>
    <name evidence="1" type="ORF">RAK27_05420</name>
</gene>
<protein>
    <submittedName>
        <fullName evidence="1">Uncharacterized protein</fullName>
    </submittedName>
</protein>
<name>A0AAW9JR70_CARML</name>